<protein>
    <submittedName>
        <fullName evidence="2">Aldo/keto reductase</fullName>
    </submittedName>
</protein>
<feature type="domain" description="NADP-dependent oxidoreductase" evidence="1">
    <location>
        <begin position="25"/>
        <end position="294"/>
    </location>
</feature>
<dbReference type="PANTHER" id="PTHR43312">
    <property type="entry name" value="D-THREO-ALDOSE 1-DEHYDROGENASE"/>
    <property type="match status" value="1"/>
</dbReference>
<reference evidence="2 3" key="1">
    <citation type="journal article" date="2019" name="Int. J. Syst. Evol. Microbiol.">
        <title>Anaerobacillus alkaliphilus sp. nov., a novel alkaliphilic and moderately halophilic bacterium.</title>
        <authorList>
            <person name="Borsodi A.K."/>
            <person name="Aszalos J.M."/>
            <person name="Bihari P."/>
            <person name="Nagy I."/>
            <person name="Schumann P."/>
            <person name="Sproer C."/>
            <person name="Kovacs A.L."/>
            <person name="Boka K."/>
            <person name="Dobosy P."/>
            <person name="Ovari M."/>
            <person name="Szili-Kovacs T."/>
            <person name="Toth E."/>
        </authorList>
    </citation>
    <scope>NUCLEOTIDE SEQUENCE [LARGE SCALE GENOMIC DNA]</scope>
    <source>
        <strain evidence="2 3">B16-10</strain>
    </source>
</reference>
<dbReference type="Pfam" id="PF00248">
    <property type="entry name" value="Aldo_ket_red"/>
    <property type="match status" value="1"/>
</dbReference>
<accession>A0A4Q0W248</accession>
<organism evidence="2 3">
    <name type="scientific">Anaerobacillus alkaliphilus</name>
    <dbReference type="NCBI Taxonomy" id="1548597"/>
    <lineage>
        <taxon>Bacteria</taxon>
        <taxon>Bacillati</taxon>
        <taxon>Bacillota</taxon>
        <taxon>Bacilli</taxon>
        <taxon>Bacillales</taxon>
        <taxon>Bacillaceae</taxon>
        <taxon>Anaerobacillus</taxon>
    </lineage>
</organism>
<evidence type="ECO:0000313" key="3">
    <source>
        <dbReference type="Proteomes" id="UP000290649"/>
    </source>
</evidence>
<keyword evidence="3" id="KW-1185">Reference proteome</keyword>
<proteinExistence type="predicted"/>
<dbReference type="Gene3D" id="3.20.20.100">
    <property type="entry name" value="NADP-dependent oxidoreductase domain"/>
    <property type="match status" value="1"/>
</dbReference>
<dbReference type="InterPro" id="IPR036812">
    <property type="entry name" value="NAD(P)_OxRdtase_dom_sf"/>
</dbReference>
<dbReference type="InterPro" id="IPR023210">
    <property type="entry name" value="NADP_OxRdtase_dom"/>
</dbReference>
<comment type="caution">
    <text evidence="2">The sequence shown here is derived from an EMBL/GenBank/DDBJ whole genome shotgun (WGS) entry which is preliminary data.</text>
</comment>
<gene>
    <name evidence="2" type="ORF">DS745_00090</name>
</gene>
<evidence type="ECO:0000313" key="2">
    <source>
        <dbReference type="EMBL" id="RXJ04611.1"/>
    </source>
</evidence>
<evidence type="ECO:0000259" key="1">
    <source>
        <dbReference type="Pfam" id="PF00248"/>
    </source>
</evidence>
<dbReference type="SUPFAM" id="SSF51430">
    <property type="entry name" value="NAD(P)-linked oxidoreductase"/>
    <property type="match status" value="1"/>
</dbReference>
<dbReference type="InterPro" id="IPR020471">
    <property type="entry name" value="AKR"/>
</dbReference>
<dbReference type="EMBL" id="QOUX01000001">
    <property type="protein sequence ID" value="RXJ04611.1"/>
    <property type="molecule type" value="Genomic_DNA"/>
</dbReference>
<dbReference type="InterPro" id="IPR053135">
    <property type="entry name" value="AKR2_Oxidoreductase"/>
</dbReference>
<sequence>MIKRQIGNSDLHASIVGLGCMSLMSNRECEYLVNYAVDMGINYFDTADLYDYGDNERVLGNSLRGKRNEIILATKVGNKWNKEKEGWSWDPRKSYIKQAVKESLQRLQTDYIDLYQLHGGTIDDPIDETIEAFEELVQEGWIRYYGISSIRPNVIKEYVKKSQIISVMLQHSMLDRRPEDDIMPLLADKEISVITRGPIAKGLLSEAFISKLTNDGYLSYSYKELAHILPQLQKFAHEHSYRLEELALHYCLGNTPTATVVPGARTLEQLQNNLSSLQKPVLSAELLLQLKEILKKDTYTTHL</sequence>
<dbReference type="AlphaFoldDB" id="A0A4Q0W248"/>
<dbReference type="Proteomes" id="UP000290649">
    <property type="component" value="Unassembled WGS sequence"/>
</dbReference>
<dbReference type="CDD" id="cd19086">
    <property type="entry name" value="AKR_AKR11C1"/>
    <property type="match status" value="1"/>
</dbReference>
<dbReference type="GO" id="GO:0016491">
    <property type="term" value="F:oxidoreductase activity"/>
    <property type="evidence" value="ECO:0007669"/>
    <property type="project" value="InterPro"/>
</dbReference>
<dbReference type="PRINTS" id="PR00069">
    <property type="entry name" value="ALDKETRDTASE"/>
</dbReference>
<name>A0A4Q0W248_9BACI</name>
<dbReference type="OrthoDB" id="9773828at2"/>
<dbReference type="PANTHER" id="PTHR43312:SF1">
    <property type="entry name" value="NADP-DEPENDENT OXIDOREDUCTASE DOMAIN-CONTAINING PROTEIN"/>
    <property type="match status" value="1"/>
</dbReference>